<evidence type="ECO:0000313" key="1">
    <source>
        <dbReference type="EMBL" id="GFY74310.1"/>
    </source>
</evidence>
<gene>
    <name evidence="1" type="ORF">TNIN_149701</name>
</gene>
<protein>
    <submittedName>
        <fullName evidence="1">Uncharacterized protein</fullName>
    </submittedName>
</protein>
<proteinExistence type="predicted"/>
<dbReference type="AlphaFoldDB" id="A0A8X6YNX6"/>
<accession>A0A8X6YNX6</accession>
<name>A0A8X6YNX6_9ARAC</name>
<sequence length="107" mass="12348">MFCYRRISTETNSICYRTSVPTTVKLLKQHFSGQKHRVNDLKSELFSAHLILQAMTPIIFCRKISTHCGKDSFLCRVSGNFVTAGTQPSIRKREFRDRTYSDKVNAQ</sequence>
<organism evidence="1 2">
    <name type="scientific">Trichonephila inaurata madagascariensis</name>
    <dbReference type="NCBI Taxonomy" id="2747483"/>
    <lineage>
        <taxon>Eukaryota</taxon>
        <taxon>Metazoa</taxon>
        <taxon>Ecdysozoa</taxon>
        <taxon>Arthropoda</taxon>
        <taxon>Chelicerata</taxon>
        <taxon>Arachnida</taxon>
        <taxon>Araneae</taxon>
        <taxon>Araneomorphae</taxon>
        <taxon>Entelegynae</taxon>
        <taxon>Araneoidea</taxon>
        <taxon>Nephilidae</taxon>
        <taxon>Trichonephila</taxon>
        <taxon>Trichonephila inaurata</taxon>
    </lineage>
</organism>
<keyword evidence="2" id="KW-1185">Reference proteome</keyword>
<reference evidence="1" key="1">
    <citation type="submission" date="2020-08" db="EMBL/GenBank/DDBJ databases">
        <title>Multicomponent nature underlies the extraordinary mechanical properties of spider dragline silk.</title>
        <authorList>
            <person name="Kono N."/>
            <person name="Nakamura H."/>
            <person name="Mori M."/>
            <person name="Yoshida Y."/>
            <person name="Ohtoshi R."/>
            <person name="Malay A.D."/>
            <person name="Moran D.A.P."/>
            <person name="Tomita M."/>
            <person name="Numata K."/>
            <person name="Arakawa K."/>
        </authorList>
    </citation>
    <scope>NUCLEOTIDE SEQUENCE</scope>
</reference>
<evidence type="ECO:0000313" key="2">
    <source>
        <dbReference type="Proteomes" id="UP000886998"/>
    </source>
</evidence>
<dbReference type="Proteomes" id="UP000886998">
    <property type="component" value="Unassembled WGS sequence"/>
</dbReference>
<dbReference type="EMBL" id="BMAV01020678">
    <property type="protein sequence ID" value="GFY74310.1"/>
    <property type="molecule type" value="Genomic_DNA"/>
</dbReference>
<comment type="caution">
    <text evidence="1">The sequence shown here is derived from an EMBL/GenBank/DDBJ whole genome shotgun (WGS) entry which is preliminary data.</text>
</comment>